<sequence>MSNNAISILTTHLTSIMMNRVQTNSIMVLVCAATGIVAYIALIAAAWFALERALDPIYASLIVAASMLVLTALVWLFKSARDRRARERQTAAQTQLLATLAHETVDRALEKNKLLAPAVALIGWSLLSNEQDKKADLKQLPR</sequence>
<dbReference type="EMBL" id="SNYR01000001">
    <property type="protein sequence ID" value="TDQ67089.1"/>
    <property type="molecule type" value="Genomic_DNA"/>
</dbReference>
<gene>
    <name evidence="2" type="ORF">ATL17_1096</name>
</gene>
<reference evidence="2 3" key="1">
    <citation type="submission" date="2019-03" db="EMBL/GenBank/DDBJ databases">
        <title>Genomic Encyclopedia of Type Strains, Phase III (KMG-III): the genomes of soil and plant-associated and newly described type strains.</title>
        <authorList>
            <person name="Whitman W."/>
        </authorList>
    </citation>
    <scope>NUCLEOTIDE SEQUENCE [LARGE SCALE GENOMIC DNA]</scope>
    <source>
        <strain evidence="2 3">CGMCC 1.7002</strain>
    </source>
</reference>
<keyword evidence="3" id="KW-1185">Reference proteome</keyword>
<dbReference type="RefSeq" id="WP_133571733.1">
    <property type="nucleotide sequence ID" value="NZ_SNYR01000001.1"/>
</dbReference>
<feature type="transmembrane region" description="Helical" evidence="1">
    <location>
        <begin position="56"/>
        <end position="77"/>
    </location>
</feature>
<evidence type="ECO:0000256" key="1">
    <source>
        <dbReference type="SAM" id="Phobius"/>
    </source>
</evidence>
<organism evidence="2 3">
    <name type="scientific">Maritalea mobilis</name>
    <dbReference type="NCBI Taxonomy" id="483324"/>
    <lineage>
        <taxon>Bacteria</taxon>
        <taxon>Pseudomonadati</taxon>
        <taxon>Pseudomonadota</taxon>
        <taxon>Alphaproteobacteria</taxon>
        <taxon>Hyphomicrobiales</taxon>
        <taxon>Devosiaceae</taxon>
        <taxon>Maritalea</taxon>
    </lineage>
</organism>
<protein>
    <submittedName>
        <fullName evidence="2">Uncharacterized protein</fullName>
    </submittedName>
</protein>
<feature type="transmembrane region" description="Helical" evidence="1">
    <location>
        <begin position="26"/>
        <end position="50"/>
    </location>
</feature>
<comment type="caution">
    <text evidence="2">The sequence shown here is derived from an EMBL/GenBank/DDBJ whole genome shotgun (WGS) entry which is preliminary data.</text>
</comment>
<dbReference type="AlphaFoldDB" id="A0A4R6VSQ6"/>
<keyword evidence="1" id="KW-1133">Transmembrane helix</keyword>
<dbReference type="Proteomes" id="UP000295391">
    <property type="component" value="Unassembled WGS sequence"/>
</dbReference>
<keyword evidence="1" id="KW-0472">Membrane</keyword>
<proteinExistence type="predicted"/>
<evidence type="ECO:0000313" key="3">
    <source>
        <dbReference type="Proteomes" id="UP000295391"/>
    </source>
</evidence>
<name>A0A4R6VSQ6_9HYPH</name>
<evidence type="ECO:0000313" key="2">
    <source>
        <dbReference type="EMBL" id="TDQ67089.1"/>
    </source>
</evidence>
<dbReference type="OrthoDB" id="9977327at2"/>
<accession>A0A4R6VSQ6</accession>
<keyword evidence="1" id="KW-0812">Transmembrane</keyword>